<feature type="compositionally biased region" description="Low complexity" evidence="11">
    <location>
        <begin position="109"/>
        <end position="121"/>
    </location>
</feature>
<dbReference type="Pfam" id="PF00672">
    <property type="entry name" value="HAMP"/>
    <property type="match status" value="3"/>
</dbReference>
<feature type="domain" description="Response regulatory" evidence="13">
    <location>
        <begin position="1094"/>
        <end position="1213"/>
    </location>
</feature>
<dbReference type="GO" id="GO:0005524">
    <property type="term" value="F:ATP binding"/>
    <property type="evidence" value="ECO:0007669"/>
    <property type="project" value="UniProtKB-KW"/>
</dbReference>
<evidence type="ECO:0000256" key="3">
    <source>
        <dbReference type="ARBA" id="ARBA00022553"/>
    </source>
</evidence>
<dbReference type="PROSITE" id="PS50885">
    <property type="entry name" value="HAMP"/>
    <property type="match status" value="6"/>
</dbReference>
<dbReference type="Pfam" id="PF02518">
    <property type="entry name" value="HATPase_c"/>
    <property type="match status" value="1"/>
</dbReference>
<dbReference type="FunFam" id="1.10.287.130:FF:000002">
    <property type="entry name" value="Two-component osmosensing histidine kinase"/>
    <property type="match status" value="1"/>
</dbReference>
<dbReference type="GO" id="GO:0071474">
    <property type="term" value="P:cellular hyperosmotic response"/>
    <property type="evidence" value="ECO:0007669"/>
    <property type="project" value="TreeGrafter"/>
</dbReference>
<evidence type="ECO:0000313" key="16">
    <source>
        <dbReference type="Proteomes" id="UP000298138"/>
    </source>
</evidence>
<feature type="domain" description="HAMP" evidence="14">
    <location>
        <begin position="649"/>
        <end position="701"/>
    </location>
</feature>
<dbReference type="GO" id="GO:0000155">
    <property type="term" value="F:phosphorelay sensor kinase activity"/>
    <property type="evidence" value="ECO:0007669"/>
    <property type="project" value="InterPro"/>
</dbReference>
<dbReference type="FunFam" id="1.20.120.1530:FF:000002">
    <property type="entry name" value="Two-component osmosensing histidine kinase"/>
    <property type="match status" value="5"/>
</dbReference>
<keyword evidence="16" id="KW-1185">Reference proteome</keyword>
<dbReference type="SUPFAM" id="SSF55874">
    <property type="entry name" value="ATPase domain of HSP90 chaperone/DNA topoisomerase II/histidine kinase"/>
    <property type="match status" value="1"/>
</dbReference>
<dbReference type="InterPro" id="IPR003661">
    <property type="entry name" value="HisK_dim/P_dom"/>
</dbReference>
<dbReference type="InterPro" id="IPR036097">
    <property type="entry name" value="HisK_dim/P_sf"/>
</dbReference>
<dbReference type="SMART" id="SM00387">
    <property type="entry name" value="HATPase_c"/>
    <property type="match status" value="1"/>
</dbReference>
<evidence type="ECO:0000256" key="6">
    <source>
        <dbReference type="ARBA" id="ARBA00022741"/>
    </source>
</evidence>
<keyword evidence="8" id="KW-0067">ATP-binding</keyword>
<feature type="modified residue" description="4-aspartylphosphate" evidence="10">
    <location>
        <position position="1143"/>
    </location>
</feature>
<comment type="catalytic activity">
    <reaction evidence="1">
        <text>ATP + protein L-histidine = ADP + protein N-phospho-L-histidine.</text>
        <dbReference type="EC" id="2.7.13.3"/>
    </reaction>
</comment>
<dbReference type="Gene3D" id="3.30.565.10">
    <property type="entry name" value="Histidine kinase-like ATPase, C-terminal domain"/>
    <property type="match status" value="1"/>
</dbReference>
<dbReference type="CDD" id="cd16922">
    <property type="entry name" value="HATPase_EvgS-ArcB-TorS-like"/>
    <property type="match status" value="1"/>
</dbReference>
<evidence type="ECO:0000256" key="11">
    <source>
        <dbReference type="SAM" id="MobiDB-lite"/>
    </source>
</evidence>
<evidence type="ECO:0000259" key="13">
    <source>
        <dbReference type="PROSITE" id="PS50110"/>
    </source>
</evidence>
<dbReference type="EC" id="2.7.13.3" evidence="2"/>
<accession>A0A4S2ML30</accession>
<proteinExistence type="predicted"/>
<dbReference type="PROSITE" id="PS50110">
    <property type="entry name" value="RESPONSE_REGULATORY"/>
    <property type="match status" value="1"/>
</dbReference>
<dbReference type="FunFam" id="3.30.565.10:FF:000015">
    <property type="entry name" value="Two-component osmosensing histidine kinase"/>
    <property type="match status" value="1"/>
</dbReference>
<dbReference type="CDD" id="cd17546">
    <property type="entry name" value="REC_hyHK_CKI1_RcsC-like"/>
    <property type="match status" value="1"/>
</dbReference>
<name>A0A4S2ML30_9PEZI</name>
<dbReference type="InterPro" id="IPR005467">
    <property type="entry name" value="His_kinase_dom"/>
</dbReference>
<keyword evidence="4" id="KW-0808">Transferase</keyword>
<keyword evidence="9" id="KW-0902">Two-component regulatory system</keyword>
<dbReference type="GO" id="GO:0016020">
    <property type="term" value="C:membrane"/>
    <property type="evidence" value="ECO:0007669"/>
    <property type="project" value="InterPro"/>
</dbReference>
<feature type="domain" description="Histidine kinase" evidence="12">
    <location>
        <begin position="723"/>
        <end position="947"/>
    </location>
</feature>
<feature type="region of interest" description="Disordered" evidence="11">
    <location>
        <begin position="1288"/>
        <end position="1311"/>
    </location>
</feature>
<dbReference type="SUPFAM" id="SSF47384">
    <property type="entry name" value="Homodimeric domain of signal transducing histidine kinase"/>
    <property type="match status" value="1"/>
</dbReference>
<reference evidence="15 16" key="1">
    <citation type="submission" date="2019-04" db="EMBL/GenBank/DDBJ databases">
        <title>Comparative genomics and transcriptomics to analyze fruiting body development in filamentous ascomycetes.</title>
        <authorList>
            <consortium name="DOE Joint Genome Institute"/>
            <person name="Lutkenhaus R."/>
            <person name="Traeger S."/>
            <person name="Breuer J."/>
            <person name="Kuo A."/>
            <person name="Lipzen A."/>
            <person name="Pangilinan J."/>
            <person name="Dilworth D."/>
            <person name="Sandor L."/>
            <person name="Poggeler S."/>
            <person name="Barry K."/>
            <person name="Grigoriev I.V."/>
            <person name="Nowrousian M."/>
        </authorList>
    </citation>
    <scope>NUCLEOTIDE SEQUENCE [LARGE SCALE GENOMIC DNA]</scope>
    <source>
        <strain evidence="15 16">CBS 389.68</strain>
    </source>
</reference>
<dbReference type="FunFam" id="3.40.50.2300:FF:000235">
    <property type="entry name" value="Probable nik-1 protein (Os-1p protein)"/>
    <property type="match status" value="1"/>
</dbReference>
<feature type="domain" description="HAMP" evidence="14">
    <location>
        <begin position="465"/>
        <end position="517"/>
    </location>
</feature>
<feature type="domain" description="HAMP" evidence="14">
    <location>
        <begin position="373"/>
        <end position="425"/>
    </location>
</feature>
<evidence type="ECO:0000256" key="7">
    <source>
        <dbReference type="ARBA" id="ARBA00022777"/>
    </source>
</evidence>
<evidence type="ECO:0000256" key="4">
    <source>
        <dbReference type="ARBA" id="ARBA00022679"/>
    </source>
</evidence>
<dbReference type="SMART" id="SM00388">
    <property type="entry name" value="HisKA"/>
    <property type="match status" value="1"/>
</dbReference>
<dbReference type="STRING" id="341454.A0A4S2ML30"/>
<feature type="domain" description="HAMP" evidence="14">
    <location>
        <begin position="186"/>
        <end position="241"/>
    </location>
</feature>
<dbReference type="PROSITE" id="PS50109">
    <property type="entry name" value="HIS_KIN"/>
    <property type="match status" value="1"/>
</dbReference>
<evidence type="ECO:0000256" key="10">
    <source>
        <dbReference type="PROSITE-ProRule" id="PRU00169"/>
    </source>
</evidence>
<dbReference type="InterPro" id="IPR003594">
    <property type="entry name" value="HATPase_dom"/>
</dbReference>
<dbReference type="OrthoDB" id="10266508at2759"/>
<dbReference type="Gene3D" id="1.20.120.1530">
    <property type="match status" value="3"/>
</dbReference>
<keyword evidence="5" id="KW-0677">Repeat</keyword>
<dbReference type="InterPro" id="IPR004358">
    <property type="entry name" value="Sig_transdc_His_kin-like_C"/>
</dbReference>
<dbReference type="CDD" id="cd06225">
    <property type="entry name" value="HAMP"/>
    <property type="match status" value="5"/>
</dbReference>
<evidence type="ECO:0000259" key="12">
    <source>
        <dbReference type="PROSITE" id="PS50109"/>
    </source>
</evidence>
<dbReference type="InterPro" id="IPR001789">
    <property type="entry name" value="Sig_transdc_resp-reg_receiver"/>
</dbReference>
<keyword evidence="7" id="KW-0418">Kinase</keyword>
<dbReference type="SUPFAM" id="SSF52172">
    <property type="entry name" value="CheY-like"/>
    <property type="match status" value="1"/>
</dbReference>
<dbReference type="Gene3D" id="3.40.50.2300">
    <property type="match status" value="1"/>
</dbReference>
<dbReference type="SMART" id="SM00304">
    <property type="entry name" value="HAMP"/>
    <property type="match status" value="6"/>
</dbReference>
<dbReference type="InterPro" id="IPR003660">
    <property type="entry name" value="HAMP_dom"/>
</dbReference>
<organism evidence="15 16">
    <name type="scientific">Ascodesmis nigricans</name>
    <dbReference type="NCBI Taxonomy" id="341454"/>
    <lineage>
        <taxon>Eukaryota</taxon>
        <taxon>Fungi</taxon>
        <taxon>Dikarya</taxon>
        <taxon>Ascomycota</taxon>
        <taxon>Pezizomycotina</taxon>
        <taxon>Pezizomycetes</taxon>
        <taxon>Pezizales</taxon>
        <taxon>Ascodesmidaceae</taxon>
        <taxon>Ascodesmis</taxon>
    </lineage>
</organism>
<evidence type="ECO:0000256" key="8">
    <source>
        <dbReference type="ARBA" id="ARBA00022840"/>
    </source>
</evidence>
<gene>
    <name evidence="15" type="ORF">EX30DRAFT_180870</name>
</gene>
<dbReference type="EMBL" id="ML220150">
    <property type="protein sequence ID" value="TGZ77700.1"/>
    <property type="molecule type" value="Genomic_DNA"/>
</dbReference>
<dbReference type="SUPFAM" id="SSF58104">
    <property type="entry name" value="Methyl-accepting chemotaxis protein (MCP) signaling domain"/>
    <property type="match status" value="2"/>
</dbReference>
<protein>
    <recommendedName>
        <fullName evidence="2">histidine kinase</fullName>
        <ecNumber evidence="2">2.7.13.3</ecNumber>
    </recommendedName>
</protein>
<dbReference type="PRINTS" id="PR00344">
    <property type="entry name" value="BCTRLSENSOR"/>
</dbReference>
<dbReference type="PANTHER" id="PTHR45339">
    <property type="entry name" value="HYBRID SIGNAL TRANSDUCTION HISTIDINE KINASE J"/>
    <property type="match status" value="1"/>
</dbReference>
<evidence type="ECO:0000256" key="1">
    <source>
        <dbReference type="ARBA" id="ARBA00000085"/>
    </source>
</evidence>
<feature type="region of interest" description="Disordered" evidence="11">
    <location>
        <begin position="61"/>
        <end position="125"/>
    </location>
</feature>
<dbReference type="Gene3D" id="1.10.287.130">
    <property type="match status" value="1"/>
</dbReference>
<feature type="domain" description="HAMP" evidence="14">
    <location>
        <begin position="281"/>
        <end position="333"/>
    </location>
</feature>
<keyword evidence="3 10" id="KW-0597">Phosphoprotein</keyword>
<keyword evidence="6" id="KW-0547">Nucleotide-binding</keyword>
<dbReference type="Pfam" id="PF00072">
    <property type="entry name" value="Response_reg"/>
    <property type="match status" value="1"/>
</dbReference>
<dbReference type="Proteomes" id="UP000298138">
    <property type="component" value="Unassembled WGS sequence"/>
</dbReference>
<dbReference type="Pfam" id="PF18947">
    <property type="entry name" value="HAMP_2"/>
    <property type="match status" value="1"/>
</dbReference>
<evidence type="ECO:0000313" key="15">
    <source>
        <dbReference type="EMBL" id="TGZ77700.1"/>
    </source>
</evidence>
<evidence type="ECO:0000256" key="9">
    <source>
        <dbReference type="ARBA" id="ARBA00023012"/>
    </source>
</evidence>
<evidence type="ECO:0000256" key="2">
    <source>
        <dbReference type="ARBA" id="ARBA00012438"/>
    </source>
</evidence>
<dbReference type="SMART" id="SM00448">
    <property type="entry name" value="REC"/>
    <property type="match status" value="1"/>
</dbReference>
<sequence>METDNVYKATAAIVQSLARTDAPFANEDPQIAIPGADSPEKQALEKELKDLARRVRLLEARAASTSGQTFPETPNELVAPGSPFPFNGVNANNRHTSPVPGLIGGPFGRSGSPGSDGSDQSSQRELEFLQQKCKSHEKEIQESKKKLKDLIDETERVKRVPQVPIHEAEKIDRLQRELNKSQQANEAFSKALREIGEIVTAVARGDLTKKVTVHDVEMDPEITTFKNTINTMTDQLQTFASEVSRVAREVGTEGKLGGQARIVGVEGTWKELTNNVNVMASNLTNQVREIADVTTAVANGDLSRTISVEAQGEILQLQRTINSMVGQLGTFAFEVTRVSREVGIDGILGGQAEICDVKGTWKELTDNVNAMAANLTDQVRNIAAVTTAVAEGDLTKKVSAHCKGEILQLKETINKMVDRLEKFASEVTKVAREVGTEGKLGGQAMVEDVEGTWKSLTENVNSMARNLTTQVRSIASVTTAVAEGNLTRKIDVHAQGEILLLKDTINKMVERLQQFATEVTKVAKEVGTDGILGGQAVVRDVEGTWKDLTDNVNIMANNLTTQVRSIADVTTAVAQGDLSRKITVHAQGEVLSLKNTINKMVDRLEVFSREVKRVARDVGIDGKLGVQAEVNDVDGTWKEITSNVNTMAQNLTTQVRAFGSITAAAADGDFNRFITVEASGEMDALKTKINQMVFNLRDSIQKNTAARETAELANRTKSEFLANMSHEIRTPMNGIIGMTQLTLDTDLTQYQREMLNIVHNLANSLLTIIDDILDISKIEANRMVMEEIPFSLRGTVFNALKTLAVKANERFLDLVYCVDNVVPDHVVGDSFRLRQVILNLVGNAIKFTENGEVKLTIRRTDQSKCADNEYCFEFSVSDTGIGIHPDKLDMIFDTFCQADGSTTRKFGGTGLGLSISRRLVNLMGGDVWVKSMPGEGSTFYFTCNVRLATTELSQIVPQLKPYKGHHVLFIDCKKENDAIPDMLRLLELVPTVVSSVEEAKPCPPNSLDRTVTFDVILVDSMESAVKVRTLDDFKYIPLVLLCPVIQVSLKSTLDLGISSYMTTPCLPIDLGNGMIPALEGRAAPSISENSKSFNILLAEDNIVNQKLAVKILEKYHHSIDVVENGLQALDAVKSKRYDVILMDVQMPVMGGFEATGLIREYESKHNLPRTPIVALTAHAMLGDRERCIGAKMDEYLSKPLKQNTLIQIILKVASRPRGVLPRLLGGVSDDLGSATRLHPSLSVVEEPNERLYSLGVGGPPSIKEALANQHVPANFVSSSMGPATFSNALSSSASGLSPKSSSTNSTAATEVVANGKQPEKTLIDTNEELAKARAIQAVASAKKIAEAVEEEALKAPEGGDDRLIVESGSDGEEGYTTVVVASSGKTKA</sequence>
<feature type="domain" description="HAMP" evidence="14">
    <location>
        <begin position="557"/>
        <end position="609"/>
    </location>
</feature>
<dbReference type="PANTHER" id="PTHR45339:SF1">
    <property type="entry name" value="HYBRID SIGNAL TRANSDUCTION HISTIDINE KINASE J"/>
    <property type="match status" value="1"/>
</dbReference>
<dbReference type="InParanoid" id="A0A4S2ML30"/>
<evidence type="ECO:0000259" key="14">
    <source>
        <dbReference type="PROSITE" id="PS50885"/>
    </source>
</evidence>
<dbReference type="InterPro" id="IPR036890">
    <property type="entry name" value="HATPase_C_sf"/>
</dbReference>
<dbReference type="Pfam" id="PF00512">
    <property type="entry name" value="HisKA"/>
    <property type="match status" value="1"/>
</dbReference>
<feature type="compositionally biased region" description="Low complexity" evidence="11">
    <location>
        <begin position="1288"/>
        <end position="1302"/>
    </location>
</feature>
<dbReference type="InterPro" id="IPR011006">
    <property type="entry name" value="CheY-like_superfamily"/>
</dbReference>
<evidence type="ECO:0000256" key="5">
    <source>
        <dbReference type="ARBA" id="ARBA00022737"/>
    </source>
</evidence>
<dbReference type="CDD" id="cd00082">
    <property type="entry name" value="HisKA"/>
    <property type="match status" value="1"/>
</dbReference>